<dbReference type="Gene3D" id="3.10.20.90">
    <property type="entry name" value="Phosphatidylinositol 3-kinase Catalytic Subunit, Chain A, domain 1"/>
    <property type="match status" value="1"/>
</dbReference>
<dbReference type="AlphaFoldDB" id="A0A8J2SZP6"/>
<evidence type="ECO:0000256" key="2">
    <source>
        <dbReference type="ARBA" id="ARBA00022771"/>
    </source>
</evidence>
<evidence type="ECO:0000256" key="3">
    <source>
        <dbReference type="ARBA" id="ARBA00022833"/>
    </source>
</evidence>
<dbReference type="SUPFAM" id="SSF144232">
    <property type="entry name" value="HIT/MYND zinc finger-like"/>
    <property type="match status" value="1"/>
</dbReference>
<keyword evidence="1" id="KW-0479">Metal-binding</keyword>
<dbReference type="SUPFAM" id="SSF54236">
    <property type="entry name" value="Ubiquitin-like"/>
    <property type="match status" value="1"/>
</dbReference>
<reference evidence="6" key="1">
    <citation type="submission" date="2021-11" db="EMBL/GenBank/DDBJ databases">
        <authorList>
            <consortium name="Genoscope - CEA"/>
            <person name="William W."/>
        </authorList>
    </citation>
    <scope>NUCLEOTIDE SEQUENCE</scope>
</reference>
<keyword evidence="7" id="KW-1185">Reference proteome</keyword>
<keyword evidence="2 4" id="KW-0863">Zinc-finger</keyword>
<dbReference type="InterPro" id="IPR029071">
    <property type="entry name" value="Ubiquitin-like_domsf"/>
</dbReference>
<dbReference type="PROSITE" id="PS01360">
    <property type="entry name" value="ZF_MYND_1"/>
    <property type="match status" value="1"/>
</dbReference>
<feature type="domain" description="MYND-type" evidence="5">
    <location>
        <begin position="372"/>
        <end position="414"/>
    </location>
</feature>
<dbReference type="Gene3D" id="6.10.140.2220">
    <property type="match status" value="1"/>
</dbReference>
<organism evidence="6 7">
    <name type="scientific">Pelagomonas calceolata</name>
    <dbReference type="NCBI Taxonomy" id="35677"/>
    <lineage>
        <taxon>Eukaryota</taxon>
        <taxon>Sar</taxon>
        <taxon>Stramenopiles</taxon>
        <taxon>Ochrophyta</taxon>
        <taxon>Pelagophyceae</taxon>
        <taxon>Pelagomonadales</taxon>
        <taxon>Pelagomonadaceae</taxon>
        <taxon>Pelagomonas</taxon>
    </lineage>
</organism>
<keyword evidence="3" id="KW-0862">Zinc</keyword>
<dbReference type="CDD" id="cd17039">
    <property type="entry name" value="Ubl_ubiquitin_like"/>
    <property type="match status" value="1"/>
</dbReference>
<proteinExistence type="predicted"/>
<accession>A0A8J2SZP6</accession>
<comment type="caution">
    <text evidence="6">The sequence shown here is derived from an EMBL/GenBank/DDBJ whole genome shotgun (WGS) entry which is preliminary data.</text>
</comment>
<evidence type="ECO:0000313" key="6">
    <source>
        <dbReference type="EMBL" id="CAH0376709.1"/>
    </source>
</evidence>
<protein>
    <recommendedName>
        <fullName evidence="5">MYND-type domain-containing protein</fullName>
    </recommendedName>
</protein>
<dbReference type="Pfam" id="PF01753">
    <property type="entry name" value="zf-MYND"/>
    <property type="match status" value="1"/>
</dbReference>
<dbReference type="InterPro" id="IPR002893">
    <property type="entry name" value="Znf_MYND"/>
</dbReference>
<dbReference type="EMBL" id="CAKKNE010000005">
    <property type="protein sequence ID" value="CAH0376709.1"/>
    <property type="molecule type" value="Genomic_DNA"/>
</dbReference>
<dbReference type="GO" id="GO:0008270">
    <property type="term" value="F:zinc ion binding"/>
    <property type="evidence" value="ECO:0007669"/>
    <property type="project" value="UniProtKB-KW"/>
</dbReference>
<sequence>MGKKSRRVRGAGATPASKPKYVQVNTLVAWMDGDTKKQTLGLDMARGKTIRDVKVKLEASTGVPVARQALTRQDKLLGGEIEVPDHVTVDEYIESGANKEPFIMREREKKRAGRQLPMHDVPPPKPLSAYELFTTAIRAQTSRAAVKYDAATLAAQFEAMPDAFKIRWHDGATKEQALYACHRRICSMSGELLVGQFFRDAREGGRGLGRVLSILEMNPELDVDALAYHVVFDDMKLGGETLSLRELRWRICGDARAARRAAKRSYVVADAENWRTRHEDMSRDEREIPRMSSVAGGRPISPADMDRLNEATASIRQELEITYPDVRKAFQEYSNMIILPRFRAAGLLGALKAIENWPRFRPYWHRVRRRVCAHCFKRADLSEPRYLVCSGCGEARYCSEACQRAHWAEHQKKCPAGRHVLYTFH</sequence>
<dbReference type="Proteomes" id="UP000789595">
    <property type="component" value="Unassembled WGS sequence"/>
</dbReference>
<dbReference type="PROSITE" id="PS50865">
    <property type="entry name" value="ZF_MYND_2"/>
    <property type="match status" value="1"/>
</dbReference>
<evidence type="ECO:0000256" key="1">
    <source>
        <dbReference type="ARBA" id="ARBA00022723"/>
    </source>
</evidence>
<evidence type="ECO:0000256" key="4">
    <source>
        <dbReference type="PROSITE-ProRule" id="PRU00134"/>
    </source>
</evidence>
<dbReference type="OrthoDB" id="432970at2759"/>
<name>A0A8J2SZP6_9STRA</name>
<gene>
    <name evidence="6" type="ORF">PECAL_5P13150</name>
</gene>
<evidence type="ECO:0000259" key="5">
    <source>
        <dbReference type="PROSITE" id="PS50865"/>
    </source>
</evidence>
<evidence type="ECO:0000313" key="7">
    <source>
        <dbReference type="Proteomes" id="UP000789595"/>
    </source>
</evidence>